<dbReference type="EMBL" id="FLRJ01000196">
    <property type="protein sequence ID" value="SBT72970.1"/>
    <property type="molecule type" value="Genomic_DNA"/>
</dbReference>
<reference evidence="2 3" key="1">
    <citation type="submission" date="2016-06" db="EMBL/GenBank/DDBJ databases">
        <authorList>
            <consortium name="Pathogen Informatics"/>
        </authorList>
    </citation>
    <scope>NUCLEOTIDE SEQUENCE [LARGE SCALE GENOMIC DNA]</scope>
</reference>
<sequence>MATEDYYLNILPSYIFYDQLDTAKIDNYIRDEYPYWNTFIKNQGIRTISIFDTLVKGFYYASHLNEGHTFYGERWNYLYFWTGLKVLDSKDDSSFSDVMTVLKTVIEHTEQSKDYDELIKISKEDFRELKKIYDYLQNYETIEFRIRPHNSECSLMYKEYVQNSYRAYTGIKSKCQDNTIDHYCKIFNRFEQKYKKDIKNLTCTGNQVPKKEQQILDFEDLEGDDRAHRQSAQASHLSADPEGLTRDMAIGTGDVSPSSGSTKAISTVFPLLGSASLVFFFLKFTPFGPRLYNNIFGKEINRNNEEEEQEILDNSYEFVHTNMEENSHHIGYHSM</sequence>
<name>A0A1C3KGV3_PLAOA</name>
<proteinExistence type="predicted"/>
<dbReference type="Pfam" id="PF05795">
    <property type="entry name" value="Plasmodium_Vir"/>
    <property type="match status" value="1"/>
</dbReference>
<dbReference type="InterPro" id="IPR008780">
    <property type="entry name" value="Plasmodium_Vir"/>
</dbReference>
<organism evidence="2 3">
    <name type="scientific">Plasmodium ovale</name>
    <name type="common">malaria parasite P. ovale</name>
    <dbReference type="NCBI Taxonomy" id="36330"/>
    <lineage>
        <taxon>Eukaryota</taxon>
        <taxon>Sar</taxon>
        <taxon>Alveolata</taxon>
        <taxon>Apicomplexa</taxon>
        <taxon>Aconoidasida</taxon>
        <taxon>Haemosporida</taxon>
        <taxon>Plasmodiidae</taxon>
        <taxon>Plasmodium</taxon>
        <taxon>Plasmodium (Plasmodium)</taxon>
    </lineage>
</organism>
<dbReference type="AlphaFoldDB" id="A0A1C3KGV3"/>
<dbReference type="VEuPathDB" id="PlasmoDB:POWCR01_000064800"/>
<dbReference type="OrthoDB" id="383226at2759"/>
<evidence type="ECO:0000313" key="2">
    <source>
        <dbReference type="EMBL" id="SBT72970.1"/>
    </source>
</evidence>
<protein>
    <submittedName>
        <fullName evidence="2">PIR protein</fullName>
    </submittedName>
</protein>
<gene>
    <name evidence="2" type="primary">PowCR01_000064800</name>
    <name evidence="2" type="ORF">POWCR01_000064800</name>
</gene>
<accession>A0A1C3KGV3</accession>
<evidence type="ECO:0000313" key="3">
    <source>
        <dbReference type="Proteomes" id="UP000243200"/>
    </source>
</evidence>
<dbReference type="Proteomes" id="UP000243200">
    <property type="component" value="Unassembled WGS sequence"/>
</dbReference>
<feature type="region of interest" description="Disordered" evidence="1">
    <location>
        <begin position="227"/>
        <end position="248"/>
    </location>
</feature>
<evidence type="ECO:0000256" key="1">
    <source>
        <dbReference type="SAM" id="MobiDB-lite"/>
    </source>
</evidence>
<dbReference type="VEuPathDB" id="PlasmoDB:PocGH01_00106100"/>